<dbReference type="EMBL" id="BJYM01000015">
    <property type="protein sequence ID" value="GEN88679.1"/>
    <property type="molecule type" value="Genomic_DNA"/>
</dbReference>
<name>A0A511ZMR5_9BACI</name>
<dbReference type="InterPro" id="IPR050312">
    <property type="entry name" value="IolE/XylAMocC-like"/>
</dbReference>
<evidence type="ECO:0000259" key="1">
    <source>
        <dbReference type="Pfam" id="PF01261"/>
    </source>
</evidence>
<dbReference type="Pfam" id="PF01261">
    <property type="entry name" value="AP_endonuc_2"/>
    <property type="match status" value="1"/>
</dbReference>
<dbReference type="InterPro" id="IPR013022">
    <property type="entry name" value="Xyl_isomerase-like_TIM-brl"/>
</dbReference>
<feature type="domain" description="Xylose isomerase-like TIM barrel" evidence="1">
    <location>
        <begin position="21"/>
        <end position="255"/>
    </location>
</feature>
<sequence>MEKGIFSKVFVKYPLEEAFIKIREFGFSTVQFNFANVGLPSLPQKVSNEILEQIQETCEKTGISISVISGTYNTLELNNETRKKNIEGFKNVVESAKKLNVPYVSISTGSFNQEDFWSPHPENHTKKAWNYLFESLDEMLDIASRNGVTIVIEPEQANVISTIEDVKKLMNHYQSPYLKVLFDAANIITTDDIGQLENKINRSLKELSEYIAVAHCKDCLVSKGKITFAPIGKGSLPLNQYLKELKKYYDGPVIMHGLDEEDIAFALKSTHF</sequence>
<dbReference type="AlphaFoldDB" id="A0A511ZMR5"/>
<reference evidence="2 3" key="1">
    <citation type="submission" date="2019-07" db="EMBL/GenBank/DDBJ databases">
        <title>Whole genome shotgun sequence of Oceanobacillus sojae NBRC 105379.</title>
        <authorList>
            <person name="Hosoyama A."/>
            <person name="Uohara A."/>
            <person name="Ohji S."/>
            <person name="Ichikawa N."/>
        </authorList>
    </citation>
    <scope>NUCLEOTIDE SEQUENCE [LARGE SCALE GENOMIC DNA]</scope>
    <source>
        <strain evidence="2 3">NBRC 105379</strain>
    </source>
</reference>
<dbReference type="STRING" id="582851.GCA_900162665_01451"/>
<accession>A0A511ZMR5</accession>
<evidence type="ECO:0000313" key="3">
    <source>
        <dbReference type="Proteomes" id="UP000321558"/>
    </source>
</evidence>
<dbReference type="PANTHER" id="PTHR12110:SF21">
    <property type="entry name" value="XYLOSE ISOMERASE-LIKE TIM BARREL DOMAIN-CONTAINING PROTEIN"/>
    <property type="match status" value="1"/>
</dbReference>
<dbReference type="Proteomes" id="UP000321558">
    <property type="component" value="Unassembled WGS sequence"/>
</dbReference>
<evidence type="ECO:0000313" key="2">
    <source>
        <dbReference type="EMBL" id="GEN88679.1"/>
    </source>
</evidence>
<dbReference type="Gene3D" id="3.20.20.150">
    <property type="entry name" value="Divalent-metal-dependent TIM barrel enzymes"/>
    <property type="match status" value="1"/>
</dbReference>
<organism evidence="2 3">
    <name type="scientific">Oceanobacillus sojae</name>
    <dbReference type="NCBI Taxonomy" id="582851"/>
    <lineage>
        <taxon>Bacteria</taxon>
        <taxon>Bacillati</taxon>
        <taxon>Bacillota</taxon>
        <taxon>Bacilli</taxon>
        <taxon>Bacillales</taxon>
        <taxon>Bacillaceae</taxon>
        <taxon>Oceanobacillus</taxon>
    </lineage>
</organism>
<keyword evidence="3" id="KW-1185">Reference proteome</keyword>
<dbReference type="SUPFAM" id="SSF51658">
    <property type="entry name" value="Xylose isomerase-like"/>
    <property type="match status" value="1"/>
</dbReference>
<dbReference type="OrthoDB" id="2063291at2"/>
<dbReference type="RefSeq" id="WP_147211592.1">
    <property type="nucleotide sequence ID" value="NZ_BJYM01000015.1"/>
</dbReference>
<proteinExistence type="predicted"/>
<dbReference type="PANTHER" id="PTHR12110">
    <property type="entry name" value="HYDROXYPYRUVATE ISOMERASE"/>
    <property type="match status" value="1"/>
</dbReference>
<comment type="caution">
    <text evidence="2">The sequence shown here is derived from an EMBL/GenBank/DDBJ whole genome shotgun (WGS) entry which is preliminary data.</text>
</comment>
<gene>
    <name evidence="2" type="ORF">OSO01_34180</name>
</gene>
<protein>
    <submittedName>
        <fullName evidence="2">Epimerase</fullName>
    </submittedName>
</protein>
<dbReference type="InterPro" id="IPR036237">
    <property type="entry name" value="Xyl_isomerase-like_sf"/>
</dbReference>